<gene>
    <name evidence="5" type="ORF">PLICRDRAFT_45859</name>
</gene>
<protein>
    <recommendedName>
        <fullName evidence="4">SH3 domain-containing protein</fullName>
    </recommendedName>
</protein>
<dbReference type="Pfam" id="PF14604">
    <property type="entry name" value="SH3_9"/>
    <property type="match status" value="1"/>
</dbReference>
<feature type="compositionally biased region" description="Polar residues" evidence="3">
    <location>
        <begin position="31"/>
        <end position="60"/>
    </location>
</feature>
<dbReference type="Gene3D" id="2.30.30.40">
    <property type="entry name" value="SH3 Domains"/>
    <property type="match status" value="1"/>
</dbReference>
<feature type="compositionally biased region" description="Acidic residues" evidence="3">
    <location>
        <begin position="173"/>
        <end position="183"/>
    </location>
</feature>
<keyword evidence="1 2" id="KW-0728">SH3 domain</keyword>
<dbReference type="EMBL" id="KN832570">
    <property type="protein sequence ID" value="KII84513.1"/>
    <property type="molecule type" value="Genomic_DNA"/>
</dbReference>
<organism evidence="5 6">
    <name type="scientific">Plicaturopsis crispa FD-325 SS-3</name>
    <dbReference type="NCBI Taxonomy" id="944288"/>
    <lineage>
        <taxon>Eukaryota</taxon>
        <taxon>Fungi</taxon>
        <taxon>Dikarya</taxon>
        <taxon>Basidiomycota</taxon>
        <taxon>Agaricomycotina</taxon>
        <taxon>Agaricomycetes</taxon>
        <taxon>Agaricomycetidae</taxon>
        <taxon>Amylocorticiales</taxon>
        <taxon>Amylocorticiaceae</taxon>
        <taxon>Plicatura</taxon>
        <taxon>Plicaturopsis crispa</taxon>
    </lineage>
</organism>
<proteinExistence type="predicted"/>
<evidence type="ECO:0000256" key="2">
    <source>
        <dbReference type="PROSITE-ProRule" id="PRU00192"/>
    </source>
</evidence>
<feature type="compositionally biased region" description="Low complexity" evidence="3">
    <location>
        <begin position="68"/>
        <end position="94"/>
    </location>
</feature>
<dbReference type="HOGENOM" id="CLU_017403_0_0_1"/>
<evidence type="ECO:0000256" key="3">
    <source>
        <dbReference type="SAM" id="MobiDB-lite"/>
    </source>
</evidence>
<accession>A0A0C9T8H2</accession>
<dbReference type="AlphaFoldDB" id="A0A0C9T8H2"/>
<evidence type="ECO:0000313" key="6">
    <source>
        <dbReference type="Proteomes" id="UP000053263"/>
    </source>
</evidence>
<feature type="compositionally biased region" description="Low complexity" evidence="3">
    <location>
        <begin position="160"/>
        <end position="172"/>
    </location>
</feature>
<feature type="compositionally biased region" description="Low complexity" evidence="3">
    <location>
        <begin position="104"/>
        <end position="117"/>
    </location>
</feature>
<dbReference type="InterPro" id="IPR001452">
    <property type="entry name" value="SH3_domain"/>
</dbReference>
<evidence type="ECO:0000259" key="4">
    <source>
        <dbReference type="PROSITE" id="PS50002"/>
    </source>
</evidence>
<feature type="compositionally biased region" description="Polar residues" evidence="3">
    <location>
        <begin position="1"/>
        <end position="10"/>
    </location>
</feature>
<dbReference type="OrthoDB" id="19092at2759"/>
<dbReference type="SMART" id="SM00326">
    <property type="entry name" value="SH3"/>
    <property type="match status" value="1"/>
</dbReference>
<feature type="region of interest" description="Disordered" evidence="3">
    <location>
        <begin position="1"/>
        <end position="189"/>
    </location>
</feature>
<evidence type="ECO:0000256" key="1">
    <source>
        <dbReference type="ARBA" id="ARBA00022443"/>
    </source>
</evidence>
<dbReference type="PROSITE" id="PS50002">
    <property type="entry name" value="SH3"/>
    <property type="match status" value="1"/>
</dbReference>
<dbReference type="SUPFAM" id="SSF50044">
    <property type="entry name" value="SH3-domain"/>
    <property type="match status" value="1"/>
</dbReference>
<dbReference type="InterPro" id="IPR036028">
    <property type="entry name" value="SH3-like_dom_sf"/>
</dbReference>
<keyword evidence="6" id="KW-1185">Reference proteome</keyword>
<dbReference type="Proteomes" id="UP000053263">
    <property type="component" value="Unassembled WGS sequence"/>
</dbReference>
<evidence type="ECO:0000313" key="5">
    <source>
        <dbReference type="EMBL" id="KII84513.1"/>
    </source>
</evidence>
<feature type="domain" description="SH3" evidence="4">
    <location>
        <begin position="210"/>
        <end position="270"/>
    </location>
</feature>
<sequence>MSSSHTTAANSPPAERTYSLQPRQSEEVQELASTSAVKPPSQLGTPTDNDPSLSQETPTLRTDFDRQTTPTARPASTASSALPTPQCASLTSTRPAPPSPAPSRAPSRRVSAAPSTSHTPSQPRAIHIRDFGYPPSDERHRGLGPLVPKRNRHAHHRPDSMSSSGSSASGGPWDDDEDDDGGGEADGYISRCDALADSPLDDADEQALELERGVYHALYAFEPEGAEEMRLTEGQTVEVIGRSGIGWAIALREDGSHALVPESYLELVRSGRDNDDSDSE</sequence>
<name>A0A0C9T8H2_PLICR</name>
<reference evidence="5 6" key="1">
    <citation type="submission" date="2014-06" db="EMBL/GenBank/DDBJ databases">
        <title>Evolutionary Origins and Diversification of the Mycorrhizal Mutualists.</title>
        <authorList>
            <consortium name="DOE Joint Genome Institute"/>
            <consortium name="Mycorrhizal Genomics Consortium"/>
            <person name="Kohler A."/>
            <person name="Kuo A."/>
            <person name="Nagy L.G."/>
            <person name="Floudas D."/>
            <person name="Copeland A."/>
            <person name="Barry K.W."/>
            <person name="Cichocki N."/>
            <person name="Veneault-Fourrey C."/>
            <person name="LaButti K."/>
            <person name="Lindquist E.A."/>
            <person name="Lipzen A."/>
            <person name="Lundell T."/>
            <person name="Morin E."/>
            <person name="Murat C."/>
            <person name="Riley R."/>
            <person name="Ohm R."/>
            <person name="Sun H."/>
            <person name="Tunlid A."/>
            <person name="Henrissat B."/>
            <person name="Grigoriev I.V."/>
            <person name="Hibbett D.S."/>
            <person name="Martin F."/>
        </authorList>
    </citation>
    <scope>NUCLEOTIDE SEQUENCE [LARGE SCALE GENOMIC DNA]</scope>
    <source>
        <strain evidence="5 6">FD-325 SS-3</strain>
    </source>
</reference>